<reference evidence="14" key="1">
    <citation type="journal article" date="2013" name="Extremophiles">
        <title>Proteinivorax tanatarense gen. nov., sp. nov., an anaerobic, haloalkaliphilic, proteolytic bacterium isolated from a decaying algal bloom, and proposal of Proteinivoraceae fam. nov.</title>
        <authorList>
            <person name="Kevbrin V."/>
            <person name="Boltyanskaya Y."/>
            <person name="Zhilina T."/>
            <person name="Kolganova T."/>
            <person name="Lavrentjeva E."/>
            <person name="Kuznetsov B."/>
        </authorList>
    </citation>
    <scope>NUCLEOTIDE SEQUENCE</scope>
    <source>
        <strain evidence="14">Z-910T</strain>
    </source>
</reference>
<dbReference type="EC" id="6.3.2.17" evidence="3"/>
<name>A0AAU7VIF9_9FIRM</name>
<keyword evidence="7 11" id="KW-0067">ATP-binding</keyword>
<proteinExistence type="inferred from homology"/>
<dbReference type="SUPFAM" id="SSF53244">
    <property type="entry name" value="MurD-like peptide ligases, peptide-binding domain"/>
    <property type="match status" value="1"/>
</dbReference>
<dbReference type="Pfam" id="PF08245">
    <property type="entry name" value="Mur_ligase_M"/>
    <property type="match status" value="1"/>
</dbReference>
<organism evidence="14">
    <name type="scientific">Proteinivorax tanatarense</name>
    <dbReference type="NCBI Taxonomy" id="1260629"/>
    <lineage>
        <taxon>Bacteria</taxon>
        <taxon>Bacillati</taxon>
        <taxon>Bacillota</taxon>
        <taxon>Clostridia</taxon>
        <taxon>Eubacteriales</taxon>
        <taxon>Proteinivoracaceae</taxon>
        <taxon>Proteinivorax</taxon>
    </lineage>
</organism>
<evidence type="ECO:0000256" key="7">
    <source>
        <dbReference type="ARBA" id="ARBA00022840"/>
    </source>
</evidence>
<keyword evidence="5" id="KW-0479">Metal-binding</keyword>
<dbReference type="RefSeq" id="WP_350342576.1">
    <property type="nucleotide sequence ID" value="NZ_CP158367.1"/>
</dbReference>
<dbReference type="Gene3D" id="3.90.190.20">
    <property type="entry name" value="Mur ligase, C-terminal domain"/>
    <property type="match status" value="1"/>
</dbReference>
<evidence type="ECO:0000256" key="8">
    <source>
        <dbReference type="ARBA" id="ARBA00022842"/>
    </source>
</evidence>
<evidence type="ECO:0000259" key="13">
    <source>
        <dbReference type="Pfam" id="PF08245"/>
    </source>
</evidence>
<keyword evidence="6 11" id="KW-0547">Nucleotide-binding</keyword>
<accession>A0AAU7VIF9</accession>
<comment type="similarity">
    <text evidence="2 11">Belongs to the folylpolyglutamate synthase family.</text>
</comment>
<evidence type="ECO:0000256" key="5">
    <source>
        <dbReference type="ARBA" id="ARBA00022723"/>
    </source>
</evidence>
<feature type="domain" description="Mur ligase C-terminal" evidence="12">
    <location>
        <begin position="291"/>
        <end position="410"/>
    </location>
</feature>
<dbReference type="InterPro" id="IPR013221">
    <property type="entry name" value="Mur_ligase_cen"/>
</dbReference>
<dbReference type="InterPro" id="IPR036615">
    <property type="entry name" value="Mur_ligase_C_dom_sf"/>
</dbReference>
<dbReference type="PIRSF" id="PIRSF001563">
    <property type="entry name" value="Folylpolyglu_synth"/>
    <property type="match status" value="1"/>
</dbReference>
<dbReference type="PROSITE" id="PS01012">
    <property type="entry name" value="FOLYLPOLYGLU_SYNT_2"/>
    <property type="match status" value="1"/>
</dbReference>
<evidence type="ECO:0000256" key="2">
    <source>
        <dbReference type="ARBA" id="ARBA00008276"/>
    </source>
</evidence>
<evidence type="ECO:0000256" key="6">
    <source>
        <dbReference type="ARBA" id="ARBA00022741"/>
    </source>
</evidence>
<dbReference type="EMBL" id="CP158367">
    <property type="protein sequence ID" value="XBX73814.1"/>
    <property type="molecule type" value="Genomic_DNA"/>
</dbReference>
<comment type="catalytic activity">
    <reaction evidence="10">
        <text>(6S)-5,6,7,8-tetrahydrofolyl-(gamma-L-Glu)(n) + L-glutamate + ATP = (6S)-5,6,7,8-tetrahydrofolyl-(gamma-L-Glu)(n+1) + ADP + phosphate + H(+)</text>
        <dbReference type="Rhea" id="RHEA:10580"/>
        <dbReference type="Rhea" id="RHEA-COMP:14738"/>
        <dbReference type="Rhea" id="RHEA-COMP:14740"/>
        <dbReference type="ChEBI" id="CHEBI:15378"/>
        <dbReference type="ChEBI" id="CHEBI:29985"/>
        <dbReference type="ChEBI" id="CHEBI:30616"/>
        <dbReference type="ChEBI" id="CHEBI:43474"/>
        <dbReference type="ChEBI" id="CHEBI:141005"/>
        <dbReference type="ChEBI" id="CHEBI:456216"/>
        <dbReference type="EC" id="6.3.2.17"/>
    </reaction>
</comment>
<dbReference type="InterPro" id="IPR018109">
    <property type="entry name" value="Folylpolyglutamate_synth_CS"/>
</dbReference>
<keyword evidence="8" id="KW-0460">Magnesium</keyword>
<protein>
    <recommendedName>
        <fullName evidence="3">tetrahydrofolate synthase</fullName>
        <ecNumber evidence="3">6.3.2.17</ecNumber>
    </recommendedName>
    <alternativeName>
        <fullName evidence="9">Tetrahydrofolylpolyglutamate synthase</fullName>
    </alternativeName>
</protein>
<dbReference type="FunFam" id="3.40.1190.10:FF:000011">
    <property type="entry name" value="Folylpolyglutamate synthase/dihydrofolate synthase"/>
    <property type="match status" value="1"/>
</dbReference>
<dbReference type="InterPro" id="IPR036565">
    <property type="entry name" value="Mur-like_cat_sf"/>
</dbReference>
<dbReference type="Pfam" id="PF02875">
    <property type="entry name" value="Mur_ligase_C"/>
    <property type="match status" value="1"/>
</dbReference>
<evidence type="ECO:0000256" key="11">
    <source>
        <dbReference type="PIRNR" id="PIRNR001563"/>
    </source>
</evidence>
<dbReference type="InterPro" id="IPR004101">
    <property type="entry name" value="Mur_ligase_C"/>
</dbReference>
<dbReference type="SUPFAM" id="SSF53623">
    <property type="entry name" value="MurD-like peptide ligases, catalytic domain"/>
    <property type="match status" value="1"/>
</dbReference>
<evidence type="ECO:0000256" key="1">
    <source>
        <dbReference type="ARBA" id="ARBA00001946"/>
    </source>
</evidence>
<evidence type="ECO:0000313" key="14">
    <source>
        <dbReference type="EMBL" id="XBX73814.1"/>
    </source>
</evidence>
<evidence type="ECO:0000256" key="10">
    <source>
        <dbReference type="ARBA" id="ARBA00047493"/>
    </source>
</evidence>
<dbReference type="GO" id="GO:0004326">
    <property type="term" value="F:tetrahydrofolylpolyglutamate synthase activity"/>
    <property type="evidence" value="ECO:0007669"/>
    <property type="project" value="UniProtKB-EC"/>
</dbReference>
<evidence type="ECO:0000259" key="12">
    <source>
        <dbReference type="Pfam" id="PF02875"/>
    </source>
</evidence>
<dbReference type="GO" id="GO:0005737">
    <property type="term" value="C:cytoplasm"/>
    <property type="evidence" value="ECO:0007669"/>
    <property type="project" value="TreeGrafter"/>
</dbReference>
<sequence length="421" mass="46548">MEIINLVNSLNTFGMNSQGCLRMRKLCALLGEPQNKLRVIHVAGTNGKGSVTAILANGLKQEGFKVGAYTSPALTSFVERIQVNGNYAKIDELNKYHKKLSSAIEKLKDDPLGEPTEFEVVTALAFMYFIDKKVDIVILEVGLGGKFDATNVIDKPLVSVITSISKDHTSILGDTLEEIAAEKAGIIKKCSPVVLGDLDKRAYTTINNIASGIGAPIFIEKKSDIEFLKMESESQVIKIDKRYETKFSLLGSHQLENLKTALQVIEVLKQQGIKIDNKKFYDSISKIKLSGRFEIINYKDKKVIFDVAHNEGSYSVFLKNLTKMFNNRKTAIILGIYADKDIEKIATMLSNSSFKIITTTPVNKRAMPAEALTDLLTKHGVEVIQTIDNPKYALREALELDYEIICVTGSFSTVGPAKLTL</sequence>
<comment type="cofactor">
    <cofactor evidence="1">
        <name>Mg(2+)</name>
        <dbReference type="ChEBI" id="CHEBI:18420"/>
    </cofactor>
</comment>
<feature type="domain" description="Mur ligase central" evidence="13">
    <location>
        <begin position="42"/>
        <end position="263"/>
    </location>
</feature>
<dbReference type="PANTHER" id="PTHR11136">
    <property type="entry name" value="FOLYLPOLYGLUTAMATE SYNTHASE-RELATED"/>
    <property type="match status" value="1"/>
</dbReference>
<gene>
    <name evidence="14" type="ORF">PRVXT_001818</name>
</gene>
<dbReference type="PANTHER" id="PTHR11136:SF0">
    <property type="entry name" value="DIHYDROFOLATE SYNTHETASE-RELATED"/>
    <property type="match status" value="1"/>
</dbReference>
<dbReference type="GO" id="GO:0046872">
    <property type="term" value="F:metal ion binding"/>
    <property type="evidence" value="ECO:0007669"/>
    <property type="project" value="UniProtKB-KW"/>
</dbReference>
<evidence type="ECO:0000256" key="3">
    <source>
        <dbReference type="ARBA" id="ARBA00013025"/>
    </source>
</evidence>
<keyword evidence="4 11" id="KW-0436">Ligase</keyword>
<dbReference type="GO" id="GO:0005524">
    <property type="term" value="F:ATP binding"/>
    <property type="evidence" value="ECO:0007669"/>
    <property type="project" value="UniProtKB-KW"/>
</dbReference>
<dbReference type="NCBIfam" id="TIGR01499">
    <property type="entry name" value="folC"/>
    <property type="match status" value="1"/>
</dbReference>
<dbReference type="InterPro" id="IPR001645">
    <property type="entry name" value="Folylpolyglutamate_synth"/>
</dbReference>
<dbReference type="GO" id="GO:0008841">
    <property type="term" value="F:dihydrofolate synthase activity"/>
    <property type="evidence" value="ECO:0007669"/>
    <property type="project" value="TreeGrafter"/>
</dbReference>
<dbReference type="AlphaFoldDB" id="A0AAU7VIF9"/>
<reference evidence="14" key="2">
    <citation type="submission" date="2024-06" db="EMBL/GenBank/DDBJ databases">
        <authorList>
            <person name="Petrova K.O."/>
            <person name="Toshchakov S.V."/>
            <person name="Boltjanskaja Y.V."/>
            <person name="Kevbrin V."/>
        </authorList>
    </citation>
    <scope>NUCLEOTIDE SEQUENCE</scope>
    <source>
        <strain evidence="14">Z-910T</strain>
    </source>
</reference>
<evidence type="ECO:0000256" key="9">
    <source>
        <dbReference type="ARBA" id="ARBA00030592"/>
    </source>
</evidence>
<dbReference type="Gene3D" id="3.40.1190.10">
    <property type="entry name" value="Mur-like, catalytic domain"/>
    <property type="match status" value="1"/>
</dbReference>
<evidence type="ECO:0000256" key="4">
    <source>
        <dbReference type="ARBA" id="ARBA00022598"/>
    </source>
</evidence>